<dbReference type="OrthoDB" id="371191at2"/>
<dbReference type="PROSITE" id="PS50910">
    <property type="entry name" value="HEPN"/>
    <property type="match status" value="1"/>
</dbReference>
<evidence type="ECO:0000313" key="2">
    <source>
        <dbReference type="EMBL" id="AEJ61864.1"/>
    </source>
</evidence>
<protein>
    <submittedName>
        <fullName evidence="2">HEPN domain protein</fullName>
    </submittedName>
</protein>
<feature type="domain" description="HEPN" evidence="1">
    <location>
        <begin position="9"/>
        <end position="114"/>
    </location>
</feature>
<accession>G0GAW8</accession>
<dbReference type="HOGENOM" id="CLU_123170_0_1_12"/>
<gene>
    <name evidence="2" type="ordered locus">Spith_1603</name>
</gene>
<dbReference type="STRING" id="869211.Spith_1603"/>
<sequence length="114" mass="13116">MRRDTEEWVKLAEEVYEAAKVLLNDGLYRMVCYHAQECVEKSLKAILIERAIEFPRTHNVLDVAALVQEAGYTVPMTNEEALILMSVYRSRYPIDLGLLPYGVPLGTMLNGRWR</sequence>
<dbReference type="Proteomes" id="UP000007254">
    <property type="component" value="Chromosome"/>
</dbReference>
<dbReference type="KEGG" id="stq:Spith_1603"/>
<evidence type="ECO:0000259" key="1">
    <source>
        <dbReference type="PROSITE" id="PS50910"/>
    </source>
</evidence>
<organism evidence="2 3">
    <name type="scientific">Winmispira thermophila (strain ATCC 700085 / DSM 6578 / Z-1203)</name>
    <name type="common">Spirochaeta thermophila</name>
    <dbReference type="NCBI Taxonomy" id="869211"/>
    <lineage>
        <taxon>Bacteria</taxon>
        <taxon>Pseudomonadati</taxon>
        <taxon>Spirochaetota</taxon>
        <taxon>Spirochaetia</taxon>
        <taxon>Winmispirales</taxon>
        <taxon>Winmispiraceae</taxon>
        <taxon>Winmispira</taxon>
    </lineage>
</organism>
<reference evidence="2 3" key="1">
    <citation type="submission" date="2011-06" db="EMBL/GenBank/DDBJ databases">
        <title>The complete genome of Spirochaeta thermophila DSM 6578.</title>
        <authorList>
            <consortium name="US DOE Joint Genome Institute (JGI-PGF)"/>
            <person name="Lucas S."/>
            <person name="Lapidus A."/>
            <person name="Bruce D."/>
            <person name="Goodwin L."/>
            <person name="Pitluck S."/>
            <person name="Peters L."/>
            <person name="Kyrpides N."/>
            <person name="Mavromatis K."/>
            <person name="Ivanova N."/>
            <person name="Mikailova N."/>
            <person name="Pagani I."/>
            <person name="Chertkov O."/>
            <person name="Detter J.C."/>
            <person name="Tapia R."/>
            <person name="Han C."/>
            <person name="Land M."/>
            <person name="Hauser L."/>
            <person name="Markowitz V."/>
            <person name="Cheng J.-F."/>
            <person name="Hugenholtz P."/>
            <person name="Woyke T."/>
            <person name="Wu D."/>
            <person name="Spring S."/>
            <person name="Merkhoffer B."/>
            <person name="Schneider S."/>
            <person name="Klenk H.-P."/>
            <person name="Eisen J.A."/>
        </authorList>
    </citation>
    <scope>NUCLEOTIDE SEQUENCE [LARGE SCALE GENOMIC DNA]</scope>
    <source>
        <strain evidence="3">ATCC 700085 / DSM 6578 / Z-1203</strain>
    </source>
</reference>
<dbReference type="Pfam" id="PF05168">
    <property type="entry name" value="HEPN"/>
    <property type="match status" value="1"/>
</dbReference>
<proteinExistence type="predicted"/>
<dbReference type="Gene3D" id="1.20.120.330">
    <property type="entry name" value="Nucleotidyltransferases domain 2"/>
    <property type="match status" value="1"/>
</dbReference>
<dbReference type="EMBL" id="CP002903">
    <property type="protein sequence ID" value="AEJ61864.1"/>
    <property type="molecule type" value="Genomic_DNA"/>
</dbReference>
<dbReference type="InterPro" id="IPR007842">
    <property type="entry name" value="HEPN_dom"/>
</dbReference>
<evidence type="ECO:0000313" key="3">
    <source>
        <dbReference type="Proteomes" id="UP000007254"/>
    </source>
</evidence>
<keyword evidence="3" id="KW-1185">Reference proteome</keyword>
<name>G0GAW8_WINT7</name>
<dbReference type="SMART" id="SM00748">
    <property type="entry name" value="HEPN"/>
    <property type="match status" value="1"/>
</dbReference>
<dbReference type="SUPFAM" id="SSF81593">
    <property type="entry name" value="Nucleotidyltransferase substrate binding subunit/domain"/>
    <property type="match status" value="1"/>
</dbReference>
<dbReference type="AlphaFoldDB" id="G0GAW8"/>